<dbReference type="SMART" id="SM00079">
    <property type="entry name" value="PBPe"/>
    <property type="match status" value="1"/>
</dbReference>
<evidence type="ECO:0000256" key="2">
    <source>
        <dbReference type="ARBA" id="ARBA00010333"/>
    </source>
</evidence>
<dbReference type="PROSITE" id="PS01039">
    <property type="entry name" value="SBP_BACTERIAL_3"/>
    <property type="match status" value="1"/>
</dbReference>
<evidence type="ECO:0000256" key="5">
    <source>
        <dbReference type="SAM" id="SignalP"/>
    </source>
</evidence>
<proteinExistence type="inferred from homology"/>
<comment type="subcellular location">
    <subcellularLocation>
        <location evidence="1">Cell envelope</location>
    </subcellularLocation>
</comment>
<protein>
    <submittedName>
        <fullName evidence="8">ABC transporter substrate-binding protein</fullName>
    </submittedName>
</protein>
<gene>
    <name evidence="8" type="ORF">J0I24_03885</name>
</gene>
<dbReference type="RefSeq" id="WP_276728177.1">
    <property type="nucleotide sequence ID" value="NZ_JAFKMR010000011.1"/>
</dbReference>
<evidence type="ECO:0000313" key="8">
    <source>
        <dbReference type="EMBL" id="MBN8743427.1"/>
    </source>
</evidence>
<evidence type="ECO:0000259" key="6">
    <source>
        <dbReference type="SMART" id="SM00062"/>
    </source>
</evidence>
<dbReference type="InterPro" id="IPR001638">
    <property type="entry name" value="Solute-binding_3/MltF_N"/>
</dbReference>
<evidence type="ECO:0000256" key="4">
    <source>
        <dbReference type="RuleBase" id="RU003744"/>
    </source>
</evidence>
<evidence type="ECO:0000256" key="1">
    <source>
        <dbReference type="ARBA" id="ARBA00004196"/>
    </source>
</evidence>
<dbReference type="PANTHER" id="PTHR35936:SF17">
    <property type="entry name" value="ARGININE-BINDING EXTRACELLULAR PROTEIN ARTP"/>
    <property type="match status" value="1"/>
</dbReference>
<dbReference type="SMART" id="SM00062">
    <property type="entry name" value="PBPb"/>
    <property type="match status" value="1"/>
</dbReference>
<dbReference type="CDD" id="cd01004">
    <property type="entry name" value="PBP2_MidA_like"/>
    <property type="match status" value="1"/>
</dbReference>
<dbReference type="InterPro" id="IPR018313">
    <property type="entry name" value="SBP_3_CS"/>
</dbReference>
<accession>A0A8I1MUZ2</accession>
<dbReference type="GO" id="GO:0030313">
    <property type="term" value="C:cell envelope"/>
    <property type="evidence" value="ECO:0007669"/>
    <property type="project" value="UniProtKB-SubCell"/>
</dbReference>
<evidence type="ECO:0000259" key="7">
    <source>
        <dbReference type="SMART" id="SM00079"/>
    </source>
</evidence>
<dbReference type="Gene3D" id="3.40.190.10">
    <property type="entry name" value="Periplasmic binding protein-like II"/>
    <property type="match status" value="2"/>
</dbReference>
<feature type="domain" description="Solute-binding protein family 3/N-terminal" evidence="6">
    <location>
        <begin position="47"/>
        <end position="275"/>
    </location>
</feature>
<sequence length="288" mass="30405">MIRVLQGFASFRRGLAALSAIAMGMTLASSAAAATIALPAKYKQQGKLTFAFNAAYAPMEFIANDGKTMIGLDIDLANAIAKKLGVKAKFVQAGFDTIIPGLQSDRYDLSMSSFTITKKREEVMDFVSYFTAGTSFYVKAKGGPAVASLGDLCGLSVAVTKGTIQSEDATKQNQECKAAGKKGVDVQFYPDQNAASLAMDSGRAQVCMADSPVAAWIVKESRGKFKLSGVPYNSAPYGIVIPKNSGLAEPVLQAVKAVMADGEYTKILKKWGAEQGAITTPEINPAVQ</sequence>
<feature type="domain" description="Ionotropic glutamate receptor C-terminal" evidence="7">
    <location>
        <begin position="47"/>
        <end position="274"/>
    </location>
</feature>
<dbReference type="InterPro" id="IPR001320">
    <property type="entry name" value="Iontro_rcpt_C"/>
</dbReference>
<keyword evidence="3 5" id="KW-0732">Signal</keyword>
<feature type="chain" id="PRO_5034731372" evidence="5">
    <location>
        <begin position="34"/>
        <end position="288"/>
    </location>
</feature>
<dbReference type="Proteomes" id="UP000664800">
    <property type="component" value="Unassembled WGS sequence"/>
</dbReference>
<dbReference type="Pfam" id="PF00497">
    <property type="entry name" value="SBP_bac_3"/>
    <property type="match status" value="1"/>
</dbReference>
<feature type="signal peptide" evidence="5">
    <location>
        <begin position="1"/>
        <end position="33"/>
    </location>
</feature>
<dbReference type="SUPFAM" id="SSF53850">
    <property type="entry name" value="Periplasmic binding protein-like II"/>
    <property type="match status" value="1"/>
</dbReference>
<comment type="similarity">
    <text evidence="2 4">Belongs to the bacterial solute-binding protein 3 family.</text>
</comment>
<name>A0A8I1MUZ2_THIA3</name>
<evidence type="ECO:0000256" key="3">
    <source>
        <dbReference type="ARBA" id="ARBA00022729"/>
    </source>
</evidence>
<dbReference type="GO" id="GO:0016020">
    <property type="term" value="C:membrane"/>
    <property type="evidence" value="ECO:0007669"/>
    <property type="project" value="InterPro"/>
</dbReference>
<organism evidence="8 9">
    <name type="scientific">Thiomonas arsenitoxydans (strain DSM 22701 / CIP 110005 / 3As)</name>
    <dbReference type="NCBI Taxonomy" id="426114"/>
    <lineage>
        <taxon>Bacteria</taxon>
        <taxon>Pseudomonadati</taxon>
        <taxon>Pseudomonadota</taxon>
        <taxon>Betaproteobacteria</taxon>
        <taxon>Burkholderiales</taxon>
        <taxon>Thiomonas</taxon>
    </lineage>
</organism>
<dbReference type="AlphaFoldDB" id="A0A8I1MUZ2"/>
<reference evidence="8" key="1">
    <citation type="submission" date="2021-02" db="EMBL/GenBank/DDBJ databases">
        <title>Thiocyanate and organic carbon inputs drive convergent selection for specific autotrophic Afipia and Thiobacillus strains within complex microbiomes.</title>
        <authorList>
            <person name="Huddy R.J."/>
            <person name="Sachdeva R."/>
            <person name="Kadzinga F."/>
            <person name="Kantor R.S."/>
            <person name="Harrison S.T.L."/>
            <person name="Banfield J.F."/>
        </authorList>
    </citation>
    <scope>NUCLEOTIDE SEQUENCE</scope>
    <source>
        <strain evidence="8">SCN18_13_7_16_R3_B_64_19</strain>
    </source>
</reference>
<dbReference type="EMBL" id="JAFKMR010000011">
    <property type="protein sequence ID" value="MBN8743427.1"/>
    <property type="molecule type" value="Genomic_DNA"/>
</dbReference>
<dbReference type="PANTHER" id="PTHR35936">
    <property type="entry name" value="MEMBRANE-BOUND LYTIC MUREIN TRANSGLYCOSYLASE F"/>
    <property type="match status" value="1"/>
</dbReference>
<comment type="caution">
    <text evidence="8">The sequence shown here is derived from an EMBL/GenBank/DDBJ whole genome shotgun (WGS) entry which is preliminary data.</text>
</comment>
<dbReference type="GO" id="GO:0015276">
    <property type="term" value="F:ligand-gated monoatomic ion channel activity"/>
    <property type="evidence" value="ECO:0007669"/>
    <property type="project" value="InterPro"/>
</dbReference>
<evidence type="ECO:0000313" key="9">
    <source>
        <dbReference type="Proteomes" id="UP000664800"/>
    </source>
</evidence>